<dbReference type="PROSITE" id="PS50198">
    <property type="entry name" value="PPIC_PPIASE_2"/>
    <property type="match status" value="1"/>
</dbReference>
<evidence type="ECO:0000313" key="5">
    <source>
        <dbReference type="EnsemblPlants" id="OPUNC07G25300.1"/>
    </source>
</evidence>
<dbReference type="Pfam" id="PF00581">
    <property type="entry name" value="Rhodanese"/>
    <property type="match status" value="1"/>
</dbReference>
<keyword evidence="1" id="KW-0697">Rotamase</keyword>
<proteinExistence type="predicted"/>
<dbReference type="eggNOG" id="KOG2017">
    <property type="taxonomic scope" value="Eukaryota"/>
</dbReference>
<dbReference type="Gramene" id="OPUNC07G25300.1">
    <property type="protein sequence ID" value="OPUNC07G25300.1"/>
    <property type="gene ID" value="OPUNC07G25300"/>
</dbReference>
<name>A0A0E0LPZ7_ORYPU</name>
<dbReference type="InterPro" id="IPR036873">
    <property type="entry name" value="Rhodanese-like_dom_sf"/>
</dbReference>
<dbReference type="GO" id="GO:0003755">
    <property type="term" value="F:peptidyl-prolyl cis-trans isomerase activity"/>
    <property type="evidence" value="ECO:0007669"/>
    <property type="project" value="UniProtKB-KW"/>
</dbReference>
<evidence type="ECO:0008006" key="7">
    <source>
        <dbReference type="Google" id="ProtNLM"/>
    </source>
</evidence>
<dbReference type="Gene3D" id="3.10.50.40">
    <property type="match status" value="1"/>
</dbReference>
<evidence type="ECO:0000313" key="6">
    <source>
        <dbReference type="Proteomes" id="UP000026962"/>
    </source>
</evidence>
<dbReference type="STRING" id="4537.A0A0E0LPZ7"/>
<protein>
    <recommendedName>
        <fullName evidence="7">Peptidylprolyl isomerase</fullName>
    </recommendedName>
</protein>
<organism evidence="5">
    <name type="scientific">Oryza punctata</name>
    <name type="common">Red rice</name>
    <dbReference type="NCBI Taxonomy" id="4537"/>
    <lineage>
        <taxon>Eukaryota</taxon>
        <taxon>Viridiplantae</taxon>
        <taxon>Streptophyta</taxon>
        <taxon>Embryophyta</taxon>
        <taxon>Tracheophyta</taxon>
        <taxon>Spermatophyta</taxon>
        <taxon>Magnoliopsida</taxon>
        <taxon>Liliopsida</taxon>
        <taxon>Poales</taxon>
        <taxon>Poaceae</taxon>
        <taxon>BOP clade</taxon>
        <taxon>Oryzoideae</taxon>
        <taxon>Oryzeae</taxon>
        <taxon>Oryzinae</taxon>
        <taxon>Oryza</taxon>
    </lineage>
</organism>
<dbReference type="SUPFAM" id="SSF54534">
    <property type="entry name" value="FKBP-like"/>
    <property type="match status" value="1"/>
</dbReference>
<dbReference type="InterPro" id="IPR052204">
    <property type="entry name" value="PpiC/parvulin_rotamase"/>
</dbReference>
<dbReference type="Pfam" id="PF13616">
    <property type="entry name" value="Rotamase_3"/>
    <property type="match status" value="1"/>
</dbReference>
<dbReference type="InterPro" id="IPR001763">
    <property type="entry name" value="Rhodanese-like_dom"/>
</dbReference>
<dbReference type="Gene3D" id="3.40.250.10">
    <property type="entry name" value="Rhodanese-like domain"/>
    <property type="match status" value="1"/>
</dbReference>
<dbReference type="InterPro" id="IPR000297">
    <property type="entry name" value="PPIase_PpiC"/>
</dbReference>
<dbReference type="HOGENOM" id="CLU_056271_0_0_1"/>
<feature type="region of interest" description="Disordered" evidence="2">
    <location>
        <begin position="42"/>
        <end position="71"/>
    </location>
</feature>
<dbReference type="SUPFAM" id="SSF52821">
    <property type="entry name" value="Rhodanese/Cell cycle control phosphatase"/>
    <property type="match status" value="1"/>
</dbReference>
<accession>A0A0E0LPZ7</accession>
<dbReference type="InterPro" id="IPR046357">
    <property type="entry name" value="PPIase_dom_sf"/>
</dbReference>
<dbReference type="PANTHER" id="PTHR43629">
    <property type="entry name" value="PEPTIDYL-PROLYL CIS-TRANS ISOMERASE"/>
    <property type="match status" value="1"/>
</dbReference>
<reference evidence="5" key="2">
    <citation type="submission" date="2018-05" db="EMBL/GenBank/DDBJ databases">
        <title>OpunRS2 (Oryza punctata Reference Sequence Version 2).</title>
        <authorList>
            <person name="Zhang J."/>
            <person name="Kudrna D."/>
            <person name="Lee S."/>
            <person name="Talag J."/>
            <person name="Welchert J."/>
            <person name="Wing R.A."/>
        </authorList>
    </citation>
    <scope>NUCLEOTIDE SEQUENCE [LARGE SCALE GENOMIC DNA]</scope>
</reference>
<dbReference type="PANTHER" id="PTHR43629:SF2">
    <property type="entry name" value="RHODANESE-LIKE_PPIC DOMAIN-CONTAINING PROTEIN 12, CHLOROPLASTIC"/>
    <property type="match status" value="1"/>
</dbReference>
<evidence type="ECO:0000256" key="1">
    <source>
        <dbReference type="PROSITE-ProRule" id="PRU00278"/>
    </source>
</evidence>
<evidence type="ECO:0000259" key="3">
    <source>
        <dbReference type="PROSITE" id="PS50198"/>
    </source>
</evidence>
<keyword evidence="1" id="KW-0413">Isomerase</keyword>
<feature type="domain" description="Rhodanese" evidence="4">
    <location>
        <begin position="203"/>
        <end position="295"/>
    </location>
</feature>
<feature type="domain" description="PpiC" evidence="3">
    <location>
        <begin position="88"/>
        <end position="179"/>
    </location>
</feature>
<keyword evidence="6" id="KW-1185">Reference proteome</keyword>
<dbReference type="SMART" id="SM00450">
    <property type="entry name" value="RHOD"/>
    <property type="match status" value="1"/>
</dbReference>
<dbReference type="OMA" id="MQDPSFF"/>
<evidence type="ECO:0000259" key="4">
    <source>
        <dbReference type="PROSITE" id="PS50206"/>
    </source>
</evidence>
<reference evidence="5" key="1">
    <citation type="submission" date="2015-04" db="UniProtKB">
        <authorList>
            <consortium name="EnsemblPlants"/>
        </authorList>
    </citation>
    <scope>IDENTIFICATION</scope>
</reference>
<dbReference type="EnsemblPlants" id="OPUNC07G25300.1">
    <property type="protein sequence ID" value="OPUNC07G25300.1"/>
    <property type="gene ID" value="OPUNC07G25300"/>
</dbReference>
<dbReference type="Proteomes" id="UP000026962">
    <property type="component" value="Chromosome 7"/>
</dbReference>
<dbReference type="PROSITE" id="PS50206">
    <property type="entry name" value="RHODANESE_3"/>
    <property type="match status" value="1"/>
</dbReference>
<evidence type="ECO:0000256" key="2">
    <source>
        <dbReference type="SAM" id="MobiDB-lite"/>
    </source>
</evidence>
<sequence>MLGLRARAAQLPCASASAAVAPTPTPSLSGFARRLPLLASASLSPLPPARTPSFSSAARRERDPPMRPVSRPTTRVFCSAAATAPREGKELLVQHLLVGEQDVRLLVDLEKNIITGGADLSDLAVEYSLCPSKENGGMLGWVRRGQMVPEFEEAAFGAPLNKVVRCKTKFGWHLLQVLAERDQCVMEDIAPEELHAKMQDPNFLEEAQLIDVREPDEVDKASLQGFKVLPLRQFGTWGPVMTDEFDPQKDTYVLCHHGMRSMQVAKWLQSQGFRKVYNVAGGIHAYAVKADSSIPTY</sequence>
<dbReference type="AlphaFoldDB" id="A0A0E0LPZ7"/>